<evidence type="ECO:0000259" key="2">
    <source>
        <dbReference type="Pfam" id="PF04982"/>
    </source>
</evidence>
<dbReference type="PANTHER" id="PTHR33741">
    <property type="entry name" value="TRANSMEMBRANE PROTEIN DDB_G0269096-RELATED"/>
    <property type="match status" value="1"/>
</dbReference>
<feature type="transmembrane region" description="Helical" evidence="1">
    <location>
        <begin position="144"/>
        <end position="165"/>
    </location>
</feature>
<feature type="domain" description="HPP transmembrane region" evidence="2">
    <location>
        <begin position="26"/>
        <end position="174"/>
    </location>
</feature>
<proteinExistence type="predicted"/>
<dbReference type="EMBL" id="SNYA01000003">
    <property type="protein sequence ID" value="TDP93472.1"/>
    <property type="molecule type" value="Genomic_DNA"/>
</dbReference>
<feature type="transmembrane region" description="Helical" evidence="1">
    <location>
        <begin position="57"/>
        <end position="76"/>
    </location>
</feature>
<dbReference type="AlphaFoldDB" id="A0A4R6S1P4"/>
<dbReference type="InterPro" id="IPR058581">
    <property type="entry name" value="TM_HPP"/>
</dbReference>
<accession>A0A4R6S1P4</accession>
<evidence type="ECO:0000313" key="3">
    <source>
        <dbReference type="EMBL" id="TDP93472.1"/>
    </source>
</evidence>
<dbReference type="Proteomes" id="UP000295601">
    <property type="component" value="Unassembled WGS sequence"/>
</dbReference>
<gene>
    <name evidence="3" type="ORF">EDF62_1451</name>
</gene>
<keyword evidence="1" id="KW-0812">Transmembrane</keyword>
<feature type="transmembrane region" description="Helical" evidence="1">
    <location>
        <begin position="82"/>
        <end position="102"/>
    </location>
</feature>
<keyword evidence="4" id="KW-1185">Reference proteome</keyword>
<evidence type="ECO:0000313" key="4">
    <source>
        <dbReference type="Proteomes" id="UP000295601"/>
    </source>
</evidence>
<comment type="caution">
    <text evidence="3">The sequence shown here is derived from an EMBL/GenBank/DDBJ whole genome shotgun (WGS) entry which is preliminary data.</text>
</comment>
<keyword evidence="1" id="KW-0472">Membrane</keyword>
<dbReference type="InterPro" id="IPR007065">
    <property type="entry name" value="HPP"/>
</dbReference>
<sequence length="191" mass="20096">MLCQAAEQRWGSEYVRALGVFWSGQPRLPWRRLLPAVAGIALLVALLGLVGRADDHIALFLGFAPSCLLVFVLPEAPVSQPAAVIGGSVVSAVVGVIAAYTLPFTWWSAALAAAVATVAMAALRIIHPPAVAVAVIALSTGADWMFLLLPALAAPVLIVVTALVWHRLSGIRYPAPGMLGSGRVERHPRED</sequence>
<protein>
    <submittedName>
        <fullName evidence="3">HPP family protein</fullName>
    </submittedName>
</protein>
<evidence type="ECO:0000256" key="1">
    <source>
        <dbReference type="SAM" id="Phobius"/>
    </source>
</evidence>
<organism evidence="3 4">
    <name type="scientific">Leucobacter luti</name>
    <dbReference type="NCBI Taxonomy" id="340320"/>
    <lineage>
        <taxon>Bacteria</taxon>
        <taxon>Bacillati</taxon>
        <taxon>Actinomycetota</taxon>
        <taxon>Actinomycetes</taxon>
        <taxon>Micrococcales</taxon>
        <taxon>Microbacteriaceae</taxon>
        <taxon>Leucobacter</taxon>
    </lineage>
</organism>
<reference evidence="3 4" key="1">
    <citation type="submission" date="2019-03" db="EMBL/GenBank/DDBJ databases">
        <title>Genomic analyses of the natural microbiome of Caenorhabditis elegans.</title>
        <authorList>
            <person name="Samuel B."/>
        </authorList>
    </citation>
    <scope>NUCLEOTIDE SEQUENCE [LARGE SCALE GENOMIC DNA]</scope>
    <source>
        <strain evidence="3 4">JUb18</strain>
    </source>
</reference>
<dbReference type="RefSeq" id="WP_133616468.1">
    <property type="nucleotide sequence ID" value="NZ_SNYA01000003.1"/>
</dbReference>
<feature type="transmembrane region" description="Helical" evidence="1">
    <location>
        <begin position="33"/>
        <end position="50"/>
    </location>
</feature>
<feature type="transmembrane region" description="Helical" evidence="1">
    <location>
        <begin position="109"/>
        <end position="138"/>
    </location>
</feature>
<dbReference type="OrthoDB" id="9811720at2"/>
<keyword evidence="1" id="KW-1133">Transmembrane helix</keyword>
<dbReference type="Pfam" id="PF04982">
    <property type="entry name" value="TM_HPP"/>
    <property type="match status" value="1"/>
</dbReference>
<dbReference type="PANTHER" id="PTHR33741:SF5">
    <property type="entry name" value="TRANSMEMBRANE PROTEIN DDB_G0269096-RELATED"/>
    <property type="match status" value="1"/>
</dbReference>
<name>A0A4R6S1P4_9MICO</name>